<dbReference type="InterPro" id="IPR002878">
    <property type="entry name" value="ChsH2_C"/>
</dbReference>
<dbReference type="Gene3D" id="6.10.30.10">
    <property type="match status" value="1"/>
</dbReference>
<dbReference type="SUPFAM" id="SSF50249">
    <property type="entry name" value="Nucleic acid-binding proteins"/>
    <property type="match status" value="1"/>
</dbReference>
<keyword evidence="4" id="KW-1185">Reference proteome</keyword>
<name>A0ABT5MDS4_9BURK</name>
<dbReference type="InterPro" id="IPR052513">
    <property type="entry name" value="Thioester_dehydratase-like"/>
</dbReference>
<organism evidence="3 4">
    <name type="scientific">Curvibacter microcysteis</name>
    <dbReference type="NCBI Taxonomy" id="3026419"/>
    <lineage>
        <taxon>Bacteria</taxon>
        <taxon>Pseudomonadati</taxon>
        <taxon>Pseudomonadota</taxon>
        <taxon>Betaproteobacteria</taxon>
        <taxon>Burkholderiales</taxon>
        <taxon>Comamonadaceae</taxon>
        <taxon>Curvibacter</taxon>
    </lineage>
</organism>
<accession>A0ABT5MDS4</accession>
<dbReference type="InterPro" id="IPR012340">
    <property type="entry name" value="NA-bd_OB-fold"/>
</dbReference>
<dbReference type="RefSeq" id="WP_273925672.1">
    <property type="nucleotide sequence ID" value="NZ_JAQSIN010000001.1"/>
</dbReference>
<dbReference type="Pfam" id="PF01796">
    <property type="entry name" value="OB_ChsH2_C"/>
    <property type="match status" value="1"/>
</dbReference>
<evidence type="ECO:0000259" key="1">
    <source>
        <dbReference type="Pfam" id="PF01796"/>
    </source>
</evidence>
<evidence type="ECO:0000313" key="3">
    <source>
        <dbReference type="EMBL" id="MDD0814037.1"/>
    </source>
</evidence>
<protein>
    <submittedName>
        <fullName evidence="3">OB-fold domain-containing protein</fullName>
    </submittedName>
</protein>
<proteinExistence type="predicted"/>
<feature type="domain" description="ChsH2 rubredoxin-like zinc ribbon" evidence="2">
    <location>
        <begin position="19"/>
        <end position="52"/>
    </location>
</feature>
<dbReference type="EMBL" id="JAQSIO010000002">
    <property type="protein sequence ID" value="MDD0814037.1"/>
    <property type="molecule type" value="Genomic_DNA"/>
</dbReference>
<sequence>MSNPASTPSTGIQARHQAELDQGRFLIQHCAGCGQHLYYPRELCPHCGSEALSLVAPVGTGTVYSTTVIRRKPEAGGDYNVALVDLDEGVRLMSRVSNLAPGAVAIGQRVQARVQLSEGRGLVLFDALTGDAA</sequence>
<feature type="domain" description="ChsH2 C-terminal OB-fold" evidence="1">
    <location>
        <begin position="59"/>
        <end position="114"/>
    </location>
</feature>
<dbReference type="PANTHER" id="PTHR34075:SF5">
    <property type="entry name" value="BLR3430 PROTEIN"/>
    <property type="match status" value="1"/>
</dbReference>
<gene>
    <name evidence="3" type="ORF">PSQ39_05270</name>
</gene>
<dbReference type="Pfam" id="PF12172">
    <property type="entry name" value="zf-ChsH2"/>
    <property type="match status" value="1"/>
</dbReference>
<reference evidence="3 4" key="1">
    <citation type="submission" date="2023-02" db="EMBL/GenBank/DDBJ databases">
        <title>Bacterial whole genome sequence for Curvibacter sp. HBC28.</title>
        <authorList>
            <person name="Le V."/>
            <person name="Ko S.-R."/>
            <person name="Ahn C.-Y."/>
            <person name="Oh H.-M."/>
        </authorList>
    </citation>
    <scope>NUCLEOTIDE SEQUENCE [LARGE SCALE GENOMIC DNA]</scope>
    <source>
        <strain evidence="3 4">HBC28</strain>
    </source>
</reference>
<evidence type="ECO:0000313" key="4">
    <source>
        <dbReference type="Proteomes" id="UP001528672"/>
    </source>
</evidence>
<evidence type="ECO:0000259" key="2">
    <source>
        <dbReference type="Pfam" id="PF12172"/>
    </source>
</evidence>
<dbReference type="PANTHER" id="PTHR34075">
    <property type="entry name" value="BLR3430 PROTEIN"/>
    <property type="match status" value="1"/>
</dbReference>
<comment type="caution">
    <text evidence="3">The sequence shown here is derived from an EMBL/GenBank/DDBJ whole genome shotgun (WGS) entry which is preliminary data.</text>
</comment>
<dbReference type="InterPro" id="IPR022002">
    <property type="entry name" value="ChsH2_Znr"/>
</dbReference>
<dbReference type="Proteomes" id="UP001528672">
    <property type="component" value="Unassembled WGS sequence"/>
</dbReference>